<evidence type="ECO:0000313" key="9">
    <source>
        <dbReference type="Proteomes" id="UP001165740"/>
    </source>
</evidence>
<dbReference type="SMART" id="SM00034">
    <property type="entry name" value="CLECT"/>
    <property type="match status" value="1"/>
</dbReference>
<dbReference type="InterPro" id="IPR038178">
    <property type="entry name" value="Kringle_sf"/>
</dbReference>
<evidence type="ECO:0000256" key="2">
    <source>
        <dbReference type="ARBA" id="ARBA00022729"/>
    </source>
</evidence>
<keyword evidence="9" id="KW-1185">Reference proteome</keyword>
<proteinExistence type="predicted"/>
<keyword evidence="3 5" id="KW-1015">Disulfide bond</keyword>
<keyword evidence="1 4" id="KW-0420">Kringle</keyword>
<evidence type="ECO:0000259" key="8">
    <source>
        <dbReference type="PROSITE" id="PS50923"/>
    </source>
</evidence>
<dbReference type="SUPFAM" id="SSF57440">
    <property type="entry name" value="Kringle-like"/>
    <property type="match status" value="1"/>
</dbReference>
<dbReference type="CDD" id="cd00037">
    <property type="entry name" value="CLECT"/>
    <property type="match status" value="1"/>
</dbReference>
<dbReference type="GeneID" id="106054940"/>
<dbReference type="OrthoDB" id="6131366at2759"/>
<feature type="domain" description="Sushi" evidence="8">
    <location>
        <begin position="776"/>
        <end position="836"/>
    </location>
</feature>
<dbReference type="SMART" id="SM00032">
    <property type="entry name" value="CCP"/>
    <property type="match status" value="2"/>
</dbReference>
<dbReference type="PROSITE" id="PS50070">
    <property type="entry name" value="KRINGLE_2"/>
    <property type="match status" value="1"/>
</dbReference>
<keyword evidence="5" id="KW-0768">Sushi</keyword>
<protein>
    <submittedName>
        <fullName evidence="10">Uncharacterized protein LOC106054940</fullName>
    </submittedName>
</protein>
<dbReference type="SUPFAM" id="SSF49854">
    <property type="entry name" value="Spermadhesin, CUB domain"/>
    <property type="match status" value="1"/>
</dbReference>
<dbReference type="Pfam" id="PF16977">
    <property type="entry name" value="ApeC"/>
    <property type="match status" value="1"/>
</dbReference>
<dbReference type="InterPro" id="IPR000001">
    <property type="entry name" value="Kringle"/>
</dbReference>
<name>A0A9W2YB40_BIOGL</name>
<accession>A0A9W2YB40</accession>
<dbReference type="SMART" id="SM00130">
    <property type="entry name" value="KR"/>
    <property type="match status" value="1"/>
</dbReference>
<dbReference type="InterPro" id="IPR013806">
    <property type="entry name" value="Kringle-like"/>
</dbReference>
<dbReference type="Pfam" id="PF00084">
    <property type="entry name" value="Sushi"/>
    <property type="match status" value="1"/>
</dbReference>
<dbReference type="OMA" id="CFIMSFR"/>
<organism evidence="9 10">
    <name type="scientific">Biomphalaria glabrata</name>
    <name type="common">Bloodfluke planorb</name>
    <name type="synonym">Freshwater snail</name>
    <dbReference type="NCBI Taxonomy" id="6526"/>
    <lineage>
        <taxon>Eukaryota</taxon>
        <taxon>Metazoa</taxon>
        <taxon>Spiralia</taxon>
        <taxon>Lophotrochozoa</taxon>
        <taxon>Mollusca</taxon>
        <taxon>Gastropoda</taxon>
        <taxon>Heterobranchia</taxon>
        <taxon>Euthyneura</taxon>
        <taxon>Panpulmonata</taxon>
        <taxon>Hygrophila</taxon>
        <taxon>Lymnaeoidea</taxon>
        <taxon>Planorbidae</taxon>
        <taxon>Biomphalaria</taxon>
    </lineage>
</organism>
<reference evidence="10" key="1">
    <citation type="submission" date="2025-08" db="UniProtKB">
        <authorList>
            <consortium name="RefSeq"/>
        </authorList>
    </citation>
    <scope>IDENTIFICATION</scope>
</reference>
<evidence type="ECO:0000256" key="1">
    <source>
        <dbReference type="ARBA" id="ARBA00022572"/>
    </source>
</evidence>
<feature type="domain" description="Kringle" evidence="7">
    <location>
        <begin position="410"/>
        <end position="497"/>
    </location>
</feature>
<dbReference type="Gene3D" id="3.10.100.10">
    <property type="entry name" value="Mannose-Binding Protein A, subunit A"/>
    <property type="match status" value="1"/>
</dbReference>
<dbReference type="InterPro" id="IPR000436">
    <property type="entry name" value="Sushi_SCR_CCP_dom"/>
</dbReference>
<evidence type="ECO:0000256" key="5">
    <source>
        <dbReference type="PROSITE-ProRule" id="PRU00302"/>
    </source>
</evidence>
<evidence type="ECO:0000256" key="4">
    <source>
        <dbReference type="PROSITE-ProRule" id="PRU00121"/>
    </source>
</evidence>
<evidence type="ECO:0000259" key="6">
    <source>
        <dbReference type="PROSITE" id="PS50041"/>
    </source>
</evidence>
<evidence type="ECO:0000256" key="3">
    <source>
        <dbReference type="ARBA" id="ARBA00023157"/>
    </source>
</evidence>
<feature type="disulfide bond" evidence="5">
    <location>
        <begin position="778"/>
        <end position="821"/>
    </location>
</feature>
<evidence type="ECO:0000313" key="10">
    <source>
        <dbReference type="RefSeq" id="XP_055859925.1"/>
    </source>
</evidence>
<dbReference type="InterPro" id="IPR001304">
    <property type="entry name" value="C-type_lectin-like"/>
</dbReference>
<gene>
    <name evidence="10" type="primary">LOC106054940</name>
</gene>
<dbReference type="Gene3D" id="2.40.20.10">
    <property type="entry name" value="Plasminogen Kringle 4"/>
    <property type="match status" value="1"/>
</dbReference>
<dbReference type="SUPFAM" id="SSF57535">
    <property type="entry name" value="Complement control module/SCR domain"/>
    <property type="match status" value="1"/>
</dbReference>
<keyword evidence="2" id="KW-0732">Signal</keyword>
<dbReference type="PROSITE" id="PS50041">
    <property type="entry name" value="C_TYPE_LECTIN_2"/>
    <property type="match status" value="1"/>
</dbReference>
<feature type="domain" description="C-type lectin" evidence="6">
    <location>
        <begin position="596"/>
        <end position="713"/>
    </location>
</feature>
<feature type="domain" description="Sushi" evidence="8">
    <location>
        <begin position="531"/>
        <end position="588"/>
    </location>
</feature>
<dbReference type="InterPro" id="IPR016186">
    <property type="entry name" value="C-type_lectin-like/link_sf"/>
</dbReference>
<dbReference type="PROSITE" id="PS50923">
    <property type="entry name" value="SUSHI"/>
    <property type="match status" value="2"/>
</dbReference>
<dbReference type="InterPro" id="IPR031569">
    <property type="entry name" value="ApeC"/>
</dbReference>
<dbReference type="AlphaFoldDB" id="A0A9W2YB40"/>
<dbReference type="SUPFAM" id="SSF56436">
    <property type="entry name" value="C-type lectin-like"/>
    <property type="match status" value="1"/>
</dbReference>
<dbReference type="InterPro" id="IPR016187">
    <property type="entry name" value="CTDL_fold"/>
</dbReference>
<evidence type="ECO:0000259" key="7">
    <source>
        <dbReference type="PROSITE" id="PS50070"/>
    </source>
</evidence>
<dbReference type="InterPro" id="IPR035976">
    <property type="entry name" value="Sushi/SCR/CCP_sf"/>
</dbReference>
<dbReference type="InterPro" id="IPR035914">
    <property type="entry name" value="Sperma_CUB_dom_sf"/>
</dbReference>
<comment type="caution">
    <text evidence="4">Lacks conserved residue(s) required for the propagation of feature annotation.</text>
</comment>
<dbReference type="RefSeq" id="XP_055859925.1">
    <property type="nucleotide sequence ID" value="XM_056003950.1"/>
</dbReference>
<dbReference type="Proteomes" id="UP001165740">
    <property type="component" value="Chromosome 11"/>
</dbReference>
<dbReference type="Gene3D" id="2.10.70.10">
    <property type="entry name" value="Complement Module, domain 1"/>
    <property type="match status" value="1"/>
</dbReference>
<dbReference type="Gene3D" id="2.60.120.290">
    <property type="entry name" value="Spermadhesin, CUB domain"/>
    <property type="match status" value="1"/>
</dbReference>
<sequence length="995" mass="111493">METFTPIRDDLFQTSLHFSEENVVFYELSRIYKCNEKFCHNATTDCSPGYHTLYHGKCQCVCPDHLDPETNCKSQINGPSTSLQWPKTPMVLYGNERCPRGFEPVPGRLSVNVTYGPRQEPVPELYSVNGHVMTILFCSKTGPENPGDMDWSTWPVGGGFCFVRPVGVECGGIFKDGGIQFLTKSLPLSSGVLGDIQINGPEVTMNFCCKDKEHFGTTIDLPNADPFRLIDKSYAGCPTVRGMRSTRSVFTLWSDKSHKFGPAPPMSYFYSNSFLHYQCYYQPPVYGCNNVVNLTLTNRSVTITTPGFAGHREPNRRCLYDFNVPGDAKLRLTLNKFDLHKNDEFLVKRVHQWQDPYKIPTTDWPYQLVSEGSYLSLEYWASWEVTDKNGVNFTVELLPDSEMCYNVEMKGADYSGNKSVGETYDDCVPWTEAATCEDFPFDGVAGVSLLLSEDKCRNPEGALLQPWCYTYVRDHRCHKRYCDVCNLYTAVDVIKNCAALQASNPDLCTSGIERYGCSKFCGLSLETYERAHCPVPDLSSDTVVAGENRSTYYQGESIKIACRSSGDVLHELTCSKDGWSGLPFTCNGCPLGWAEHGDRCYKYIATSATRREAEKICRSFDPTGTLFEIRSLDDQTAIRTMRNSNKDYQTGNWVSGELRSEYGLWLFDTGDPMVYFNWSTAAETTSLSYNCVELIAETQAHNEQGGWRTTSCDGTNMAPFICQVDNLKSTGCNDRIRTCPEAMAKFPDFCLHSGFQKTAYENCRRSCGLCRDKSFAQCFDPNNGTTYVRTSSASAVNVGHVMSFACKPGFYQSGGDLRRVCSSDGHLLGAEPVCETTPRAVDLKADKIRRRKETLAKNIAILLDHEGYRIPFDGKLTSWYYYCNTEGQLDFFVMRKTGSTYQYIGSNSLRCQPNWVMSYRVPTAEQISVLKSDVFGAFSINATLLSITDCDSASVKMLQLPAMNVTSLHDLQDSSRPLFSGQKCAVPSLGVRVEP</sequence>